<dbReference type="Pfam" id="PF12796">
    <property type="entry name" value="Ank_2"/>
    <property type="match status" value="2"/>
</dbReference>
<proteinExistence type="predicted"/>
<dbReference type="InterPro" id="IPR036770">
    <property type="entry name" value="Ankyrin_rpt-contain_sf"/>
</dbReference>
<dbReference type="InterPro" id="IPR002110">
    <property type="entry name" value="Ankyrin_rpt"/>
</dbReference>
<reference evidence="4" key="1">
    <citation type="submission" date="2018-06" db="EMBL/GenBank/DDBJ databases">
        <authorList>
            <person name="Zhirakovskaya E."/>
        </authorList>
    </citation>
    <scope>NUCLEOTIDE SEQUENCE</scope>
</reference>
<dbReference type="SUPFAM" id="SSF48403">
    <property type="entry name" value="Ankyrin repeat"/>
    <property type="match status" value="2"/>
</dbReference>
<evidence type="ECO:0000256" key="2">
    <source>
        <dbReference type="ARBA" id="ARBA00023043"/>
    </source>
</evidence>
<dbReference type="EMBL" id="UOFA01000123">
    <property type="protein sequence ID" value="VAW44618.1"/>
    <property type="molecule type" value="Genomic_DNA"/>
</dbReference>
<evidence type="ECO:0000313" key="4">
    <source>
        <dbReference type="EMBL" id="VAW44618.1"/>
    </source>
</evidence>
<dbReference type="Gene3D" id="1.25.40.20">
    <property type="entry name" value="Ankyrin repeat-containing domain"/>
    <property type="match status" value="4"/>
</dbReference>
<dbReference type="AlphaFoldDB" id="A0A3B0VLW9"/>
<keyword evidence="2" id="KW-0040">ANK repeat</keyword>
<feature type="compositionally biased region" description="Basic and acidic residues" evidence="3">
    <location>
        <begin position="267"/>
        <end position="276"/>
    </location>
</feature>
<organism evidence="4">
    <name type="scientific">hydrothermal vent metagenome</name>
    <dbReference type="NCBI Taxonomy" id="652676"/>
    <lineage>
        <taxon>unclassified sequences</taxon>
        <taxon>metagenomes</taxon>
        <taxon>ecological metagenomes</taxon>
    </lineage>
</organism>
<dbReference type="PANTHER" id="PTHR24126:SF14">
    <property type="entry name" value="ANK_REP_REGION DOMAIN-CONTAINING PROTEIN"/>
    <property type="match status" value="1"/>
</dbReference>
<dbReference type="PROSITE" id="PS50297">
    <property type="entry name" value="ANK_REP_REGION"/>
    <property type="match status" value="1"/>
</dbReference>
<dbReference type="PROSITE" id="PS50088">
    <property type="entry name" value="ANK_REPEAT"/>
    <property type="match status" value="3"/>
</dbReference>
<dbReference type="SMART" id="SM00248">
    <property type="entry name" value="ANK"/>
    <property type="match status" value="8"/>
</dbReference>
<evidence type="ECO:0000256" key="3">
    <source>
        <dbReference type="SAM" id="MobiDB-lite"/>
    </source>
</evidence>
<keyword evidence="1" id="KW-0677">Repeat</keyword>
<name>A0A3B0VLW9_9ZZZZ</name>
<feature type="compositionally biased region" description="Low complexity" evidence="3">
    <location>
        <begin position="246"/>
        <end position="263"/>
    </location>
</feature>
<gene>
    <name evidence="4" type="ORF">MNBD_GAMMA02-1650</name>
</gene>
<sequence length="528" mass="57608">MNQPLSDSAKKILQCCRQGQLNQMLDLLDTGLDIEAVNHPDFAPLNVALKNGRWKIAKYLLENQMVPHKTKCPPLIAATQYKKDLTQGLKLVFSHTADLDVTDHNGRTALMTACLLGHEKKVKYLLKNHDSLSVVDHAGMNAFLDAVISQSNPIIEQLIEHDVDVHHMNKIGDNALLIAVQQQNPNQKSIKTLLENQVDSTQKNQKGKSSLTVAEKKHPAIFKLMAKKIEAEKQIELPMFAPAEESNTQQTPTPPSKTTNNQSKLTEIPERIEPTTDKNSPTEALQQLWFDAIAAGNLGRLNQLKVKGVGIDQTDNKGCSGLIHAAGKGHRAVASYLIQNNANIEHRSNNGSTPMSSAIISNSRALVGLLITNGAEVNGLGPGDYPYLSLAATQWSESCVSMLLGADADINTTDEAGMSLYHHVAIAAEYYGNTAKAKNTLRLINQNGLDINTQNQQGNTALHLICGAMKSNNYKVDDSHIANITHEMLKLGANPKITNNAGFTAIQYAKQHGLLNTNGVILSFLDVW</sequence>
<feature type="region of interest" description="Disordered" evidence="3">
    <location>
        <begin position="244"/>
        <end position="281"/>
    </location>
</feature>
<protein>
    <submittedName>
        <fullName evidence="4">Uncharacterized protein</fullName>
    </submittedName>
</protein>
<dbReference type="PANTHER" id="PTHR24126">
    <property type="entry name" value="ANKYRIN REPEAT, PH AND SEC7 DOMAIN CONTAINING PROTEIN SECG-RELATED"/>
    <property type="match status" value="1"/>
</dbReference>
<evidence type="ECO:0000256" key="1">
    <source>
        <dbReference type="ARBA" id="ARBA00022737"/>
    </source>
</evidence>
<accession>A0A3B0VLW9</accession>